<dbReference type="AlphaFoldDB" id="A0AAN6MKV3"/>
<organism evidence="1 2">
    <name type="scientific">Staphylotrichum tortipilum</name>
    <dbReference type="NCBI Taxonomy" id="2831512"/>
    <lineage>
        <taxon>Eukaryota</taxon>
        <taxon>Fungi</taxon>
        <taxon>Dikarya</taxon>
        <taxon>Ascomycota</taxon>
        <taxon>Pezizomycotina</taxon>
        <taxon>Sordariomycetes</taxon>
        <taxon>Sordariomycetidae</taxon>
        <taxon>Sordariales</taxon>
        <taxon>Chaetomiaceae</taxon>
        <taxon>Staphylotrichum</taxon>
    </lineage>
</organism>
<proteinExistence type="predicted"/>
<keyword evidence="2" id="KW-1185">Reference proteome</keyword>
<evidence type="ECO:0000313" key="2">
    <source>
        <dbReference type="Proteomes" id="UP001303889"/>
    </source>
</evidence>
<evidence type="ECO:0000313" key="1">
    <source>
        <dbReference type="EMBL" id="KAK3902096.1"/>
    </source>
</evidence>
<name>A0AAN6MKV3_9PEZI</name>
<protein>
    <submittedName>
        <fullName evidence="1">Uncharacterized protein</fullName>
    </submittedName>
</protein>
<feature type="non-terminal residue" evidence="1">
    <location>
        <position position="1"/>
    </location>
</feature>
<dbReference type="EMBL" id="MU855533">
    <property type="protein sequence ID" value="KAK3902096.1"/>
    <property type="molecule type" value="Genomic_DNA"/>
</dbReference>
<gene>
    <name evidence="1" type="ORF">C8A05DRAFT_15800</name>
</gene>
<accession>A0AAN6MKV3</accession>
<sequence>STRFTIVRELAKRAFAIHKTPKGLTTLARLGREVVEARIKAASEKGMPATQLHIYRGSLDNMGTWINTFLWRLEHGFPEIHLKRLGTATAETNKMSWGYDMAAYQPRNAAWIVLNSTVIENMASLRGTAHHRRDGTSPYEIMEFEMTVSFAHEMVHLLTGYLTGDVTPHTPPHLTAGGYEELDHPDGPRGELGWYWEHGFLGGILEFWAKKDELKERQAVR</sequence>
<reference evidence="1" key="2">
    <citation type="submission" date="2023-05" db="EMBL/GenBank/DDBJ databases">
        <authorList>
            <consortium name="Lawrence Berkeley National Laboratory"/>
            <person name="Steindorff A."/>
            <person name="Hensen N."/>
            <person name="Bonometti L."/>
            <person name="Westerberg I."/>
            <person name="Brannstrom I.O."/>
            <person name="Guillou S."/>
            <person name="Cros-Aarteil S."/>
            <person name="Calhoun S."/>
            <person name="Haridas S."/>
            <person name="Kuo A."/>
            <person name="Mondo S."/>
            <person name="Pangilinan J."/>
            <person name="Riley R."/>
            <person name="Labutti K."/>
            <person name="Andreopoulos B."/>
            <person name="Lipzen A."/>
            <person name="Chen C."/>
            <person name="Yanf M."/>
            <person name="Daum C."/>
            <person name="Ng V."/>
            <person name="Clum A."/>
            <person name="Ohm R."/>
            <person name="Martin F."/>
            <person name="Silar P."/>
            <person name="Natvig D."/>
            <person name="Lalanne C."/>
            <person name="Gautier V."/>
            <person name="Ament-Velasquez S.L."/>
            <person name="Kruys A."/>
            <person name="Hutchinson M.I."/>
            <person name="Powell A.J."/>
            <person name="Barry K."/>
            <person name="Miller A.N."/>
            <person name="Grigoriev I.V."/>
            <person name="Debuchy R."/>
            <person name="Gladieux P."/>
            <person name="Thoren M.H."/>
            <person name="Johannesson H."/>
        </authorList>
    </citation>
    <scope>NUCLEOTIDE SEQUENCE</scope>
    <source>
        <strain evidence="1">CBS 103.79</strain>
    </source>
</reference>
<reference evidence="1" key="1">
    <citation type="journal article" date="2023" name="Mol. Phylogenet. Evol.">
        <title>Genome-scale phylogeny and comparative genomics of the fungal order Sordariales.</title>
        <authorList>
            <person name="Hensen N."/>
            <person name="Bonometti L."/>
            <person name="Westerberg I."/>
            <person name="Brannstrom I.O."/>
            <person name="Guillou S."/>
            <person name="Cros-Aarteil S."/>
            <person name="Calhoun S."/>
            <person name="Haridas S."/>
            <person name="Kuo A."/>
            <person name="Mondo S."/>
            <person name="Pangilinan J."/>
            <person name="Riley R."/>
            <person name="LaButti K."/>
            <person name="Andreopoulos B."/>
            <person name="Lipzen A."/>
            <person name="Chen C."/>
            <person name="Yan M."/>
            <person name="Daum C."/>
            <person name="Ng V."/>
            <person name="Clum A."/>
            <person name="Steindorff A."/>
            <person name="Ohm R.A."/>
            <person name="Martin F."/>
            <person name="Silar P."/>
            <person name="Natvig D.O."/>
            <person name="Lalanne C."/>
            <person name="Gautier V."/>
            <person name="Ament-Velasquez S.L."/>
            <person name="Kruys A."/>
            <person name="Hutchinson M.I."/>
            <person name="Powell A.J."/>
            <person name="Barry K."/>
            <person name="Miller A.N."/>
            <person name="Grigoriev I.V."/>
            <person name="Debuchy R."/>
            <person name="Gladieux P."/>
            <person name="Hiltunen Thoren M."/>
            <person name="Johannesson H."/>
        </authorList>
    </citation>
    <scope>NUCLEOTIDE SEQUENCE</scope>
    <source>
        <strain evidence="1">CBS 103.79</strain>
    </source>
</reference>
<dbReference type="Proteomes" id="UP001303889">
    <property type="component" value="Unassembled WGS sequence"/>
</dbReference>
<comment type="caution">
    <text evidence="1">The sequence shown here is derived from an EMBL/GenBank/DDBJ whole genome shotgun (WGS) entry which is preliminary data.</text>
</comment>